<dbReference type="InterPro" id="IPR051314">
    <property type="entry name" value="AAA_ATPase_RarA/MGS1/WRNIP1"/>
</dbReference>
<dbReference type="SUPFAM" id="SSF52540">
    <property type="entry name" value="P-loop containing nucleoside triphosphate hydrolases"/>
    <property type="match status" value="1"/>
</dbReference>
<dbReference type="Pfam" id="PF05496">
    <property type="entry name" value="RuvB_N"/>
    <property type="match status" value="1"/>
</dbReference>
<keyword evidence="9" id="KW-1185">Reference proteome</keyword>
<dbReference type="GO" id="GO:0008047">
    <property type="term" value="F:enzyme activator activity"/>
    <property type="evidence" value="ECO:0007669"/>
    <property type="project" value="TreeGrafter"/>
</dbReference>
<evidence type="ECO:0000313" key="9">
    <source>
        <dbReference type="Proteomes" id="UP000317593"/>
    </source>
</evidence>
<dbReference type="SUPFAM" id="SSF48019">
    <property type="entry name" value="post-AAA+ oligomerization domain-like"/>
    <property type="match status" value="1"/>
</dbReference>
<dbReference type="PANTHER" id="PTHR13779:SF7">
    <property type="entry name" value="ATPASE WRNIP1"/>
    <property type="match status" value="1"/>
</dbReference>
<keyword evidence="6" id="KW-0067">ATP-binding</keyword>
<dbReference type="GO" id="GO:0005524">
    <property type="term" value="F:ATP binding"/>
    <property type="evidence" value="ECO:0007669"/>
    <property type="project" value="UniProtKB-KW"/>
</dbReference>
<evidence type="ECO:0000256" key="5">
    <source>
        <dbReference type="ARBA" id="ARBA00022741"/>
    </source>
</evidence>
<dbReference type="Pfam" id="PF12002">
    <property type="entry name" value="MgsA_C"/>
    <property type="match status" value="1"/>
</dbReference>
<dbReference type="FunFam" id="1.10.8.60:FF:000029">
    <property type="entry name" value="Replication-associated recombination protein A"/>
    <property type="match status" value="1"/>
</dbReference>
<proteinExistence type="inferred from homology"/>
<name>A0A521DX20_9BACT</name>
<dbReference type="Gene3D" id="1.10.3710.10">
    <property type="entry name" value="DNA polymerase III clamp loader subunits, C-terminal domain"/>
    <property type="match status" value="1"/>
</dbReference>
<protein>
    <recommendedName>
        <fullName evidence="3">Replication-associated recombination protein A</fullName>
    </recommendedName>
</protein>
<dbReference type="Pfam" id="PF16193">
    <property type="entry name" value="AAA_assoc_2"/>
    <property type="match status" value="1"/>
</dbReference>
<organism evidence="8 9">
    <name type="scientific">Fodinibius sediminis</name>
    <dbReference type="NCBI Taxonomy" id="1214077"/>
    <lineage>
        <taxon>Bacteria</taxon>
        <taxon>Pseudomonadati</taxon>
        <taxon>Balneolota</taxon>
        <taxon>Balneolia</taxon>
        <taxon>Balneolales</taxon>
        <taxon>Balneolaceae</taxon>
        <taxon>Fodinibius</taxon>
    </lineage>
</organism>
<dbReference type="InterPro" id="IPR032423">
    <property type="entry name" value="AAA_assoc_2"/>
</dbReference>
<dbReference type="GO" id="GO:0000731">
    <property type="term" value="P:DNA synthesis involved in DNA repair"/>
    <property type="evidence" value="ECO:0007669"/>
    <property type="project" value="TreeGrafter"/>
</dbReference>
<dbReference type="Gene3D" id="3.40.50.300">
    <property type="entry name" value="P-loop containing nucleotide triphosphate hydrolases"/>
    <property type="match status" value="1"/>
</dbReference>
<keyword evidence="4" id="KW-0235">DNA replication</keyword>
<dbReference type="FunFam" id="3.40.50.300:FF:000137">
    <property type="entry name" value="Replication-associated recombination protein A"/>
    <property type="match status" value="1"/>
</dbReference>
<comment type="similarity">
    <text evidence="2">Belongs to the AAA ATPase family. RarA/MGS1/WRNIP1 subfamily.</text>
</comment>
<dbReference type="InterPro" id="IPR027417">
    <property type="entry name" value="P-loop_NTPase"/>
</dbReference>
<dbReference type="GO" id="GO:0006261">
    <property type="term" value="P:DNA-templated DNA replication"/>
    <property type="evidence" value="ECO:0007669"/>
    <property type="project" value="TreeGrafter"/>
</dbReference>
<dbReference type="PANTHER" id="PTHR13779">
    <property type="entry name" value="WERNER HELICASE-INTERACTING PROTEIN 1 FAMILY MEMBER"/>
    <property type="match status" value="1"/>
</dbReference>
<evidence type="ECO:0000256" key="1">
    <source>
        <dbReference type="ARBA" id="ARBA00002393"/>
    </source>
</evidence>
<comment type="function">
    <text evidence="1">DNA-dependent ATPase that plays important roles in cellular responses to stalled DNA replication processes.</text>
</comment>
<evidence type="ECO:0000256" key="4">
    <source>
        <dbReference type="ARBA" id="ARBA00022705"/>
    </source>
</evidence>
<dbReference type="CDD" id="cd18139">
    <property type="entry name" value="HLD_clamp_RarA"/>
    <property type="match status" value="1"/>
</dbReference>
<dbReference type="InterPro" id="IPR003593">
    <property type="entry name" value="AAA+_ATPase"/>
</dbReference>
<accession>A0A521DX20</accession>
<dbReference type="RefSeq" id="WP_185958403.1">
    <property type="nucleotide sequence ID" value="NZ_FXTH01000012.1"/>
</dbReference>
<dbReference type="SMART" id="SM00382">
    <property type="entry name" value="AAA"/>
    <property type="match status" value="1"/>
</dbReference>
<evidence type="ECO:0000259" key="7">
    <source>
        <dbReference type="SMART" id="SM00382"/>
    </source>
</evidence>
<sequence>MDLFNEKSNTGRDQKADYVNPHEPLATRMRPHSLEEFVGQKHIVGEGKMLRRMIESGVIGSLIFYGPPSSGKTTLAHVISREINAQFVVLNAVLDGIKDLRQVVAKAEKIQQMNGQKTILFVDEIHRWNKAQQDALLPHLESGVITLIGATTENPFYTMVSPLLSRCQLFELYDLTRDHVLSMIDRALAEEQRGLGKKQVEVSQPARNHLAEFAAGDIRNALNALEVAVLSSDTNEDGVIRIDLDIAKECIQKRSVRYDGTGDEHYHFASAFIKSMRGSDPDAALYWMASMLEGGEDPNFLFRRMLILASEDVGLADPHALSVVNAAHDAFTKCGMPEGLYFLAHACIYLSLAPKSNSTGAIFSVQSEVRNNGTGPVPAHLRDKTANSKQSRYLGVENASDDYVYPHSHDYHWAPQQYLPEEVREKSWYEPGNIGRENKLWTRLQKIREAYENSRKK</sequence>
<evidence type="ECO:0000256" key="2">
    <source>
        <dbReference type="ARBA" id="ARBA00008959"/>
    </source>
</evidence>
<gene>
    <name evidence="8" type="ORF">SAMN06265218_11226</name>
</gene>
<dbReference type="GO" id="GO:0009378">
    <property type="term" value="F:four-way junction helicase activity"/>
    <property type="evidence" value="ECO:0007669"/>
    <property type="project" value="InterPro"/>
</dbReference>
<dbReference type="Gene3D" id="1.10.8.60">
    <property type="match status" value="1"/>
</dbReference>
<dbReference type="AlphaFoldDB" id="A0A521DX20"/>
<evidence type="ECO:0000256" key="6">
    <source>
        <dbReference type="ARBA" id="ARBA00022840"/>
    </source>
</evidence>
<dbReference type="FunFam" id="1.20.272.10:FF:000001">
    <property type="entry name" value="Putative AAA family ATPase"/>
    <property type="match status" value="1"/>
</dbReference>
<dbReference type="Proteomes" id="UP000317593">
    <property type="component" value="Unassembled WGS sequence"/>
</dbReference>
<reference evidence="8 9" key="1">
    <citation type="submission" date="2017-05" db="EMBL/GenBank/DDBJ databases">
        <authorList>
            <person name="Varghese N."/>
            <person name="Submissions S."/>
        </authorList>
    </citation>
    <scope>NUCLEOTIDE SEQUENCE [LARGE SCALE GENOMIC DNA]</scope>
    <source>
        <strain evidence="8 9">DSM 21194</strain>
    </source>
</reference>
<dbReference type="Gene3D" id="1.20.272.10">
    <property type="match status" value="1"/>
</dbReference>
<evidence type="ECO:0000256" key="3">
    <source>
        <dbReference type="ARBA" id="ARBA00020776"/>
    </source>
</evidence>
<dbReference type="CDD" id="cd00009">
    <property type="entry name" value="AAA"/>
    <property type="match status" value="1"/>
</dbReference>
<dbReference type="InterPro" id="IPR008824">
    <property type="entry name" value="RuvB-like_N"/>
</dbReference>
<dbReference type="GO" id="GO:0006310">
    <property type="term" value="P:DNA recombination"/>
    <property type="evidence" value="ECO:0007669"/>
    <property type="project" value="InterPro"/>
</dbReference>
<dbReference type="InterPro" id="IPR008921">
    <property type="entry name" value="DNA_pol3_clamp-load_cplx_C"/>
</dbReference>
<dbReference type="GO" id="GO:0017116">
    <property type="term" value="F:single-stranded DNA helicase activity"/>
    <property type="evidence" value="ECO:0007669"/>
    <property type="project" value="TreeGrafter"/>
</dbReference>
<dbReference type="InterPro" id="IPR021886">
    <property type="entry name" value="MgsA_C"/>
</dbReference>
<dbReference type="EMBL" id="FXTH01000012">
    <property type="protein sequence ID" value="SMO76226.1"/>
    <property type="molecule type" value="Genomic_DNA"/>
</dbReference>
<evidence type="ECO:0000313" key="8">
    <source>
        <dbReference type="EMBL" id="SMO76226.1"/>
    </source>
</evidence>
<keyword evidence="5" id="KW-0547">Nucleotide-binding</keyword>
<feature type="domain" description="AAA+ ATPase" evidence="7">
    <location>
        <begin position="58"/>
        <end position="176"/>
    </location>
</feature>
<dbReference type="GO" id="GO:0003677">
    <property type="term" value="F:DNA binding"/>
    <property type="evidence" value="ECO:0007669"/>
    <property type="project" value="InterPro"/>
</dbReference>